<gene>
    <name evidence="4" type="ORF">CBF50_04525</name>
</gene>
<evidence type="ECO:0000256" key="1">
    <source>
        <dbReference type="ARBA" id="ARBA00023125"/>
    </source>
</evidence>
<dbReference type="InterPro" id="IPR009057">
    <property type="entry name" value="Homeodomain-like_sf"/>
</dbReference>
<dbReference type="PROSITE" id="PS50977">
    <property type="entry name" value="HTH_TETR_2"/>
    <property type="match status" value="1"/>
</dbReference>
<dbReference type="Proteomes" id="UP000215693">
    <property type="component" value="Unassembled WGS sequence"/>
</dbReference>
<keyword evidence="1 2" id="KW-0238">DNA-binding</keyword>
<name>A0A9X6NZW5_LACJH</name>
<organism evidence="4 5">
    <name type="scientific">Lactobacillus johnsonii</name>
    <dbReference type="NCBI Taxonomy" id="33959"/>
    <lineage>
        <taxon>Bacteria</taxon>
        <taxon>Bacillati</taxon>
        <taxon>Bacillota</taxon>
        <taxon>Bacilli</taxon>
        <taxon>Lactobacillales</taxon>
        <taxon>Lactobacillaceae</taxon>
        <taxon>Lactobacillus</taxon>
    </lineage>
</organism>
<dbReference type="Gene3D" id="1.10.357.10">
    <property type="entry name" value="Tetracycline Repressor, domain 2"/>
    <property type="match status" value="1"/>
</dbReference>
<dbReference type="PANTHER" id="PTHR43479">
    <property type="entry name" value="ACREF/ENVCD OPERON REPRESSOR-RELATED"/>
    <property type="match status" value="1"/>
</dbReference>
<evidence type="ECO:0000256" key="2">
    <source>
        <dbReference type="PROSITE-ProRule" id="PRU00335"/>
    </source>
</evidence>
<dbReference type="SUPFAM" id="SSF46689">
    <property type="entry name" value="Homeodomain-like"/>
    <property type="match status" value="1"/>
</dbReference>
<dbReference type="RefSeq" id="WP_094497790.1">
    <property type="nucleotide sequence ID" value="NZ_NGOD01000033.1"/>
</dbReference>
<dbReference type="Pfam" id="PF00440">
    <property type="entry name" value="TetR_N"/>
    <property type="match status" value="1"/>
</dbReference>
<reference evidence="4 5" key="2">
    <citation type="submission" date="2017-09" db="EMBL/GenBank/DDBJ databases">
        <title>Tripartite evolution among Lactobacillus johnsonii, Lactobacillus taiwanensis, Lactobacillus reuteri and their rodent host.</title>
        <authorList>
            <person name="Wang T."/>
            <person name="Knowles S."/>
            <person name="Cheng C."/>
        </authorList>
    </citation>
    <scope>NUCLEOTIDE SEQUENCE [LARGE SCALE GENOMIC DNA]</scope>
    <source>
        <strain evidence="4 5">117c</strain>
    </source>
</reference>
<feature type="DNA-binding region" description="H-T-H motif" evidence="2">
    <location>
        <begin position="30"/>
        <end position="49"/>
    </location>
</feature>
<dbReference type="AlphaFoldDB" id="A0A9X6NZW5"/>
<dbReference type="InterPro" id="IPR050624">
    <property type="entry name" value="HTH-type_Tx_Regulator"/>
</dbReference>
<sequence length="189" mass="22334">MRNRMSKQNKEKILKSFFKLLEEKPYSEITIVDISIDASVSRKTFYRLFKNKENLLNTYIDQLLNDWVTYANKKNPQNYEDLITLLFEFWKRYVPQLTILVNANLSSVILNKFNSIFPQYFMDFHNQHPSISYQGNEYDSIQMKYIALLSVGSLWNAFSTWLINPTEISLSNLAALAKNNFLYTKSPRN</sequence>
<protein>
    <recommendedName>
        <fullName evidence="3">HTH tetR-type domain-containing protein</fullName>
    </recommendedName>
</protein>
<accession>A0A9X6NZW5</accession>
<evidence type="ECO:0000259" key="3">
    <source>
        <dbReference type="PROSITE" id="PS50977"/>
    </source>
</evidence>
<evidence type="ECO:0000313" key="4">
    <source>
        <dbReference type="EMBL" id="OYS13397.1"/>
    </source>
</evidence>
<comment type="caution">
    <text evidence="4">The sequence shown here is derived from an EMBL/GenBank/DDBJ whole genome shotgun (WGS) entry which is preliminary data.</text>
</comment>
<reference evidence="4 5" key="1">
    <citation type="submission" date="2017-04" db="EMBL/GenBank/DDBJ databases">
        <authorList>
            <person name="Lin X.B."/>
            <person name="Stothard P."/>
            <person name="Tasseva G."/>
            <person name="Walter J."/>
        </authorList>
    </citation>
    <scope>NUCLEOTIDE SEQUENCE [LARGE SCALE GENOMIC DNA]</scope>
    <source>
        <strain evidence="4 5">117c</strain>
    </source>
</reference>
<feature type="domain" description="HTH tetR-type" evidence="3">
    <location>
        <begin position="7"/>
        <end position="67"/>
    </location>
</feature>
<dbReference type="PANTHER" id="PTHR43479:SF11">
    <property type="entry name" value="ACREF_ENVCD OPERON REPRESSOR-RELATED"/>
    <property type="match status" value="1"/>
</dbReference>
<dbReference type="InterPro" id="IPR001647">
    <property type="entry name" value="HTH_TetR"/>
</dbReference>
<evidence type="ECO:0000313" key="5">
    <source>
        <dbReference type="Proteomes" id="UP000215693"/>
    </source>
</evidence>
<dbReference type="EMBL" id="NGOH01000044">
    <property type="protein sequence ID" value="OYS13397.1"/>
    <property type="molecule type" value="Genomic_DNA"/>
</dbReference>
<dbReference type="GO" id="GO:0003677">
    <property type="term" value="F:DNA binding"/>
    <property type="evidence" value="ECO:0007669"/>
    <property type="project" value="UniProtKB-UniRule"/>
</dbReference>
<proteinExistence type="predicted"/>